<reference evidence="6 7" key="1">
    <citation type="submission" date="2016-10" db="EMBL/GenBank/DDBJ databases">
        <authorList>
            <person name="de Groot N.N."/>
        </authorList>
    </citation>
    <scope>NUCLEOTIDE SEQUENCE [LARGE SCALE GENOMIC DNA]</scope>
    <source>
        <strain evidence="6 7">DSM 797</strain>
    </source>
</reference>
<keyword evidence="4" id="KW-0067">ATP-binding</keyword>
<evidence type="ECO:0000256" key="2">
    <source>
        <dbReference type="ARBA" id="ARBA00022448"/>
    </source>
</evidence>
<keyword evidence="3" id="KW-0547">Nucleotide-binding</keyword>
<evidence type="ECO:0000256" key="1">
    <source>
        <dbReference type="ARBA" id="ARBA00005417"/>
    </source>
</evidence>
<dbReference type="InterPro" id="IPR017871">
    <property type="entry name" value="ABC_transporter-like_CS"/>
</dbReference>
<evidence type="ECO:0000313" key="6">
    <source>
        <dbReference type="EMBL" id="SDL29281.1"/>
    </source>
</evidence>
<dbReference type="SUPFAM" id="SSF52540">
    <property type="entry name" value="P-loop containing nucleoside triphosphate hydrolases"/>
    <property type="match status" value="1"/>
</dbReference>
<dbReference type="PROSITE" id="PS00211">
    <property type="entry name" value="ABC_TRANSPORTER_1"/>
    <property type="match status" value="1"/>
</dbReference>
<organism evidence="6 7">
    <name type="scientific">Romboutsia lituseburensis DSM 797</name>
    <dbReference type="NCBI Taxonomy" id="1121325"/>
    <lineage>
        <taxon>Bacteria</taxon>
        <taxon>Bacillati</taxon>
        <taxon>Bacillota</taxon>
        <taxon>Clostridia</taxon>
        <taxon>Peptostreptococcales</taxon>
        <taxon>Peptostreptococcaceae</taxon>
        <taxon>Romboutsia</taxon>
    </lineage>
</organism>
<evidence type="ECO:0000256" key="3">
    <source>
        <dbReference type="ARBA" id="ARBA00022741"/>
    </source>
</evidence>
<dbReference type="GO" id="GO:0005524">
    <property type="term" value="F:ATP binding"/>
    <property type="evidence" value="ECO:0007669"/>
    <property type="project" value="UniProtKB-KW"/>
</dbReference>
<protein>
    <submittedName>
        <fullName evidence="6">ABC-type multidrug transport system, ATPase component</fullName>
    </submittedName>
</protein>
<dbReference type="Pfam" id="PF00005">
    <property type="entry name" value="ABC_tran"/>
    <property type="match status" value="1"/>
</dbReference>
<dbReference type="PANTHER" id="PTHR43335:SF2">
    <property type="entry name" value="ABC TRANSPORTER, ATP-BINDING PROTEIN"/>
    <property type="match status" value="1"/>
</dbReference>
<sequence>MNVLELKNVTKTYKHKNANENINLTLESGVYGLLGPNGAGKSTLMKQMATITSPTSGKILYNNKDVLSLDEEYRAVVGYLPQDFDAYKNFKAKEFLMYMAALKGMDKKESKKRVDELLELVGLSQVSNKLVSKFSGGMKRRVGIAQALLNNPKILILDEPTAGLDPQERTRFRNLLSQIGKDTIVILSTHIISDIESVAKETIMIKDGKVLLQGTHKQILEDMNGKVYTVTTTDESVINEIQNKFKVVSINRGIDNTSIRFISETKPSYENMEATNPRFEDVYMFYFELEDAREV</sequence>
<proteinExistence type="inferred from homology"/>
<keyword evidence="2" id="KW-0813">Transport</keyword>
<dbReference type="InterPro" id="IPR027417">
    <property type="entry name" value="P-loop_NTPase"/>
</dbReference>
<comment type="similarity">
    <text evidence="1">Belongs to the ABC transporter superfamily.</text>
</comment>
<keyword evidence="7" id="KW-1185">Reference proteome</keyword>
<name>A0A1G9IVY8_9FIRM</name>
<dbReference type="SMART" id="SM00382">
    <property type="entry name" value="AAA"/>
    <property type="match status" value="1"/>
</dbReference>
<dbReference type="AlphaFoldDB" id="A0A1G9IVY8"/>
<dbReference type="RefSeq" id="WP_092722337.1">
    <property type="nucleotide sequence ID" value="NZ_FNGW01000001.1"/>
</dbReference>
<dbReference type="CDD" id="cd03264">
    <property type="entry name" value="ABC_drug_resistance_like"/>
    <property type="match status" value="1"/>
</dbReference>
<accession>A0A1G9IVY8</accession>
<evidence type="ECO:0000256" key="4">
    <source>
        <dbReference type="ARBA" id="ARBA00022840"/>
    </source>
</evidence>
<dbReference type="EMBL" id="FNGW01000001">
    <property type="protein sequence ID" value="SDL29281.1"/>
    <property type="molecule type" value="Genomic_DNA"/>
</dbReference>
<dbReference type="GO" id="GO:0016887">
    <property type="term" value="F:ATP hydrolysis activity"/>
    <property type="evidence" value="ECO:0007669"/>
    <property type="project" value="InterPro"/>
</dbReference>
<dbReference type="InterPro" id="IPR003439">
    <property type="entry name" value="ABC_transporter-like_ATP-bd"/>
</dbReference>
<dbReference type="STRING" id="1121325.SAMN04515677_101404"/>
<dbReference type="InterPro" id="IPR003593">
    <property type="entry name" value="AAA+_ATPase"/>
</dbReference>
<evidence type="ECO:0000313" key="7">
    <source>
        <dbReference type="Proteomes" id="UP000199068"/>
    </source>
</evidence>
<dbReference type="PROSITE" id="PS50893">
    <property type="entry name" value="ABC_TRANSPORTER_2"/>
    <property type="match status" value="1"/>
</dbReference>
<evidence type="ECO:0000259" key="5">
    <source>
        <dbReference type="PROSITE" id="PS50893"/>
    </source>
</evidence>
<dbReference type="PANTHER" id="PTHR43335">
    <property type="entry name" value="ABC TRANSPORTER, ATP-BINDING PROTEIN"/>
    <property type="match status" value="1"/>
</dbReference>
<gene>
    <name evidence="6" type="ORF">SAMN04515677_101404</name>
</gene>
<feature type="domain" description="ABC transporter" evidence="5">
    <location>
        <begin position="4"/>
        <end position="232"/>
    </location>
</feature>
<dbReference type="Gene3D" id="3.40.50.300">
    <property type="entry name" value="P-loop containing nucleotide triphosphate hydrolases"/>
    <property type="match status" value="1"/>
</dbReference>
<dbReference type="Proteomes" id="UP000199068">
    <property type="component" value="Unassembled WGS sequence"/>
</dbReference>